<dbReference type="EMBL" id="MPZV01000006">
    <property type="protein sequence ID" value="OOY22506.1"/>
    <property type="molecule type" value="Genomic_DNA"/>
</dbReference>
<gene>
    <name evidence="1" type="ORF">BMI91_19685</name>
</gene>
<organism evidence="1 2">
    <name type="scientific">Thioclava sediminum</name>
    <dbReference type="NCBI Taxonomy" id="1915319"/>
    <lineage>
        <taxon>Bacteria</taxon>
        <taxon>Pseudomonadati</taxon>
        <taxon>Pseudomonadota</taxon>
        <taxon>Alphaproteobacteria</taxon>
        <taxon>Rhodobacterales</taxon>
        <taxon>Paracoccaceae</taxon>
        <taxon>Thioclava</taxon>
    </lineage>
</organism>
<accession>A0ABX3MSC8</accession>
<evidence type="ECO:0000313" key="1">
    <source>
        <dbReference type="EMBL" id="OOY22506.1"/>
    </source>
</evidence>
<reference evidence="1 2" key="1">
    <citation type="submission" date="2016-11" db="EMBL/GenBank/DDBJ databases">
        <title>A multilocus sequence analysis scheme for characterization of bacteria in the genus Thioclava.</title>
        <authorList>
            <person name="Liu Y."/>
            <person name="Shao Z."/>
        </authorList>
    </citation>
    <scope>NUCLEOTIDE SEQUENCE [LARGE SCALE GENOMIC DNA]</scope>
    <source>
        <strain evidence="1 2">TAW-CT134</strain>
    </source>
</reference>
<dbReference type="SUPFAM" id="SSF52540">
    <property type="entry name" value="P-loop containing nucleoside triphosphate hydrolases"/>
    <property type="match status" value="1"/>
</dbReference>
<sequence length="247" mass="26978">FPAEVLTGQDSDEDVDRKIAHLAAGGLLLSVDKVSAGFDLPDLRNIISLRPTKSDQLWVQQLGRVARSADGKAHGTVYDHAGNTLRCGTLTEARDWSDGGEVSTDRQTESGERLSIRTCDECFFIFPGGTAICPTCGHDNGKDPRISQRKAIELRAVEAAEIEAARAAQAKAARREQGQAQTFKALLEQVARRPGTRNRHSARHATKHIMKSRMEKAWDRGDREAAEAIRADLAANGFKLDLPAVLQ</sequence>
<evidence type="ECO:0008006" key="3">
    <source>
        <dbReference type="Google" id="ProtNLM"/>
    </source>
</evidence>
<dbReference type="InterPro" id="IPR027417">
    <property type="entry name" value="P-loop_NTPase"/>
</dbReference>
<evidence type="ECO:0000313" key="2">
    <source>
        <dbReference type="Proteomes" id="UP000190787"/>
    </source>
</evidence>
<feature type="non-terminal residue" evidence="1">
    <location>
        <position position="1"/>
    </location>
</feature>
<dbReference type="Proteomes" id="UP000190787">
    <property type="component" value="Unassembled WGS sequence"/>
</dbReference>
<comment type="caution">
    <text evidence="1">The sequence shown here is derived from an EMBL/GenBank/DDBJ whole genome shotgun (WGS) entry which is preliminary data.</text>
</comment>
<keyword evidence="2" id="KW-1185">Reference proteome</keyword>
<name>A0ABX3MSC8_9RHOB</name>
<dbReference type="Gene3D" id="3.40.50.300">
    <property type="entry name" value="P-loop containing nucleotide triphosphate hydrolases"/>
    <property type="match status" value="1"/>
</dbReference>
<proteinExistence type="predicted"/>
<protein>
    <recommendedName>
        <fullName evidence="3">Helicase</fullName>
    </recommendedName>
</protein>
<dbReference type="RefSeq" id="WP_208608000.1">
    <property type="nucleotide sequence ID" value="NZ_MPZV01000006.1"/>
</dbReference>